<feature type="site" description="Electron transfer via tryptophanyl radical" evidence="2">
    <location>
        <position position="387"/>
    </location>
</feature>
<feature type="domain" description="Photolyase/cryptochrome alpha/beta" evidence="5">
    <location>
        <begin position="70"/>
        <end position="205"/>
    </location>
</feature>
<dbReference type="Pfam" id="PF00875">
    <property type="entry name" value="DNA_photolyase"/>
    <property type="match status" value="1"/>
</dbReference>
<comment type="cofactor">
    <cofactor evidence="3">
        <name>(6R)-5,10-methylene-5,6,7,8-tetrahydrofolate</name>
        <dbReference type="ChEBI" id="CHEBI:15636"/>
    </cofactor>
    <text evidence="3">Binds 1 5,10-methenyltetrahydrofolate (MTHF) per subunit.</text>
</comment>
<feature type="site" description="Electron transfer via tryptophanyl radical" evidence="2">
    <location>
        <position position="440"/>
    </location>
</feature>
<dbReference type="GO" id="GO:0071949">
    <property type="term" value="F:FAD binding"/>
    <property type="evidence" value="ECO:0007669"/>
    <property type="project" value="TreeGrafter"/>
</dbReference>
<feature type="binding site" evidence="1">
    <location>
        <begin position="453"/>
        <end position="455"/>
    </location>
    <ligand>
        <name>FAD</name>
        <dbReference type="ChEBI" id="CHEBI:57692"/>
    </ligand>
</feature>
<dbReference type="GO" id="GO:0003904">
    <property type="term" value="F:deoxyribodipyrimidine photo-lyase activity"/>
    <property type="evidence" value="ECO:0007669"/>
    <property type="project" value="TreeGrafter"/>
</dbReference>
<dbReference type="NCBIfam" id="TIGR02765">
    <property type="entry name" value="crypto_DASH"/>
    <property type="match status" value="1"/>
</dbReference>
<dbReference type="Pfam" id="PF03441">
    <property type="entry name" value="FAD_binding_7"/>
    <property type="match status" value="1"/>
</dbReference>
<dbReference type="AlphaFoldDB" id="A0A8J2LQD2"/>
<evidence type="ECO:0000256" key="2">
    <source>
        <dbReference type="PIRSR" id="PIRSR602081-2"/>
    </source>
</evidence>
<dbReference type="InterPro" id="IPR002081">
    <property type="entry name" value="Cryptochrome/DNA_photolyase_1"/>
</dbReference>
<organism evidence="6 7">
    <name type="scientific">Allacma fusca</name>
    <dbReference type="NCBI Taxonomy" id="39272"/>
    <lineage>
        <taxon>Eukaryota</taxon>
        <taxon>Metazoa</taxon>
        <taxon>Ecdysozoa</taxon>
        <taxon>Arthropoda</taxon>
        <taxon>Hexapoda</taxon>
        <taxon>Collembola</taxon>
        <taxon>Symphypleona</taxon>
        <taxon>Sminthuridae</taxon>
        <taxon>Allacma</taxon>
    </lineage>
</organism>
<feature type="region of interest" description="Disordered" evidence="4">
    <location>
        <begin position="548"/>
        <end position="573"/>
    </location>
</feature>
<keyword evidence="1 3" id="KW-0274">FAD</keyword>
<name>A0A8J2LQD2_9HEXA</name>
<evidence type="ECO:0000313" key="6">
    <source>
        <dbReference type="EMBL" id="CAG7836899.1"/>
    </source>
</evidence>
<dbReference type="OrthoDB" id="435881at2759"/>
<comment type="function">
    <text evidence="3">May have a photoreceptor function.</text>
</comment>
<accession>A0A8J2LQD2</accession>
<feature type="binding site" evidence="1">
    <location>
        <position position="303"/>
    </location>
    <ligand>
        <name>FAD</name>
        <dbReference type="ChEBI" id="CHEBI:57692"/>
    </ligand>
</feature>
<evidence type="ECO:0000313" key="7">
    <source>
        <dbReference type="Proteomes" id="UP000708208"/>
    </source>
</evidence>
<gene>
    <name evidence="6" type="ORF">AFUS01_LOCUS46090</name>
</gene>
<dbReference type="GO" id="GO:0000719">
    <property type="term" value="P:photoreactive repair"/>
    <property type="evidence" value="ECO:0007669"/>
    <property type="project" value="TreeGrafter"/>
</dbReference>
<dbReference type="EMBL" id="CAJVCH010571199">
    <property type="protein sequence ID" value="CAG7836899.1"/>
    <property type="molecule type" value="Genomic_DNA"/>
</dbReference>
<sequence length="573" mass="66803">MAVTGRRFETGLEFIPSSSMCVVLESLRRISNQAIGKTVFEGISRNTYSCNLNKMISSGSSQTVQQPKYRNCVCWLRNDLRYHDNEVILWAHENSERVMPLYCFDPRHFGKTYKYGFPKTGPFRAKFLLESVQDMHETLKTHGSKLSVFVGKPEEVIASLLENLEVDVIVYQKEVTKEETDVEAAVQNVAKRNKIKFNTIWGSTLYHEDDLRFSVKFIPDTYTEFRKSVEAQSKIRILKPMPDVLKPLPTGEIKCSGVPSLVELGVKDFPLHESSAFPFKGGETAALQRLNSYFWESQAIEKYKETRNGLIGSEYSTKFSCWLAFGCISPRYIYHQIKSYERERTKNDSTYWVIFELIWRDYFRFVCAKYGNLVFYPGGIMQKKITWKYDLNTFQKWADGQTGVPFVDANMRELLKTGWMSNRGRQNVASFLTKDLQLDWRLGAEWFEYLLIDYDVCSNYGNWNYSAGIGNDPRENRKFNMIKQGTDYDSEGNYIRTWVPELQPILGSKIHIPWTLHPSDLHGVKLGVHYPFPILVASEWTRHFDKTKNPRWPDHRQKNQKGIDFYFKNNSKR</sequence>
<feature type="binding site" evidence="1">
    <location>
        <begin position="356"/>
        <end position="363"/>
    </location>
    <ligand>
        <name>FAD</name>
        <dbReference type="ChEBI" id="CHEBI:57692"/>
    </ligand>
</feature>
<keyword evidence="1 3" id="KW-0285">Flavoprotein</keyword>
<keyword evidence="7" id="KW-1185">Reference proteome</keyword>
<keyword evidence="3" id="KW-0157">Chromophore</keyword>
<comment type="cofactor">
    <cofactor evidence="1 3">
        <name>FAD</name>
        <dbReference type="ChEBI" id="CHEBI:57692"/>
    </cofactor>
    <text evidence="1 3">Binds 1 FAD per subunit.</text>
</comment>
<evidence type="ECO:0000256" key="3">
    <source>
        <dbReference type="RuleBase" id="RU367151"/>
    </source>
</evidence>
<feature type="site" description="Electron transfer via tryptophanyl radical" evidence="2">
    <location>
        <position position="463"/>
    </location>
</feature>
<feature type="compositionally biased region" description="Basic and acidic residues" evidence="4">
    <location>
        <begin position="548"/>
        <end position="557"/>
    </location>
</feature>
<dbReference type="InterPro" id="IPR014133">
    <property type="entry name" value="Cry_DASH"/>
</dbReference>
<dbReference type="InterPro" id="IPR005101">
    <property type="entry name" value="Cryptochr/Photolyase_FAD-bd"/>
</dbReference>
<dbReference type="PANTHER" id="PTHR11455:SF22">
    <property type="entry name" value="CRYPTOCHROME DASH"/>
    <property type="match status" value="1"/>
</dbReference>
<dbReference type="GO" id="GO:0003684">
    <property type="term" value="F:damaged DNA binding"/>
    <property type="evidence" value="ECO:0007669"/>
    <property type="project" value="TreeGrafter"/>
</dbReference>
<dbReference type="InterPro" id="IPR006050">
    <property type="entry name" value="DNA_photolyase_N"/>
</dbReference>
<dbReference type="PROSITE" id="PS51645">
    <property type="entry name" value="PHR_CRY_ALPHA_BETA"/>
    <property type="match status" value="1"/>
</dbReference>
<evidence type="ECO:0000256" key="4">
    <source>
        <dbReference type="SAM" id="MobiDB-lite"/>
    </source>
</evidence>
<comment type="similarity">
    <text evidence="3">Belongs to the DNA photolyase class-1 family.</text>
</comment>
<dbReference type="PANTHER" id="PTHR11455">
    <property type="entry name" value="CRYPTOCHROME"/>
    <property type="match status" value="1"/>
</dbReference>
<dbReference type="Proteomes" id="UP000708208">
    <property type="component" value="Unassembled WGS sequence"/>
</dbReference>
<protein>
    <recommendedName>
        <fullName evidence="3">Cryptochrome DASH</fullName>
    </recommendedName>
</protein>
<feature type="binding site" evidence="1">
    <location>
        <begin position="316"/>
        <end position="320"/>
    </location>
    <ligand>
        <name>FAD</name>
        <dbReference type="ChEBI" id="CHEBI:57692"/>
    </ligand>
</feature>
<evidence type="ECO:0000256" key="1">
    <source>
        <dbReference type="PIRSR" id="PIRSR602081-1"/>
    </source>
</evidence>
<evidence type="ECO:0000259" key="5">
    <source>
        <dbReference type="PROSITE" id="PS51645"/>
    </source>
</evidence>
<comment type="caution">
    <text evidence="6">The sequence shown here is derived from an EMBL/GenBank/DDBJ whole genome shotgun (WGS) entry which is preliminary data.</text>
</comment>
<proteinExistence type="inferred from homology"/>
<reference evidence="6" key="1">
    <citation type="submission" date="2021-06" db="EMBL/GenBank/DDBJ databases">
        <authorList>
            <person name="Hodson N. C."/>
            <person name="Mongue J. A."/>
            <person name="Jaron S. K."/>
        </authorList>
    </citation>
    <scope>NUCLEOTIDE SEQUENCE</scope>
</reference>